<dbReference type="GO" id="GO:0000324">
    <property type="term" value="C:fungal-type vacuole"/>
    <property type="evidence" value="ECO:0007669"/>
    <property type="project" value="TreeGrafter"/>
</dbReference>
<evidence type="ECO:0000313" key="7">
    <source>
        <dbReference type="Proteomes" id="UP000076727"/>
    </source>
</evidence>
<evidence type="ECO:0000256" key="4">
    <source>
        <dbReference type="ARBA" id="ARBA00023136"/>
    </source>
</evidence>
<evidence type="ECO:0000256" key="1">
    <source>
        <dbReference type="ARBA" id="ARBA00004141"/>
    </source>
</evidence>
<dbReference type="EMBL" id="KV429051">
    <property type="protein sequence ID" value="KZT70539.1"/>
    <property type="molecule type" value="Genomic_DNA"/>
</dbReference>
<feature type="transmembrane region" description="Helical" evidence="5">
    <location>
        <begin position="48"/>
        <end position="66"/>
    </location>
</feature>
<reference evidence="6 7" key="1">
    <citation type="journal article" date="2016" name="Mol. Biol. Evol.">
        <title>Comparative Genomics of Early-Diverging Mushroom-Forming Fungi Provides Insights into the Origins of Lignocellulose Decay Capabilities.</title>
        <authorList>
            <person name="Nagy L.G."/>
            <person name="Riley R."/>
            <person name="Tritt A."/>
            <person name="Adam C."/>
            <person name="Daum C."/>
            <person name="Floudas D."/>
            <person name="Sun H."/>
            <person name="Yadav J.S."/>
            <person name="Pangilinan J."/>
            <person name="Larsson K.H."/>
            <person name="Matsuura K."/>
            <person name="Barry K."/>
            <person name="Labutti K."/>
            <person name="Kuo R."/>
            <person name="Ohm R.A."/>
            <person name="Bhattacharya S.S."/>
            <person name="Shirouzu T."/>
            <person name="Yoshinaga Y."/>
            <person name="Martin F.M."/>
            <person name="Grigoriev I.V."/>
            <person name="Hibbett D.S."/>
        </authorList>
    </citation>
    <scope>NUCLEOTIDE SEQUENCE [LARGE SCALE GENOMIC DNA]</scope>
    <source>
        <strain evidence="6 7">L-15889</strain>
    </source>
</reference>
<keyword evidence="3 5" id="KW-1133">Transmembrane helix</keyword>
<evidence type="ECO:0000256" key="2">
    <source>
        <dbReference type="ARBA" id="ARBA00022692"/>
    </source>
</evidence>
<evidence type="ECO:0000313" key="6">
    <source>
        <dbReference type="EMBL" id="KZT70539.1"/>
    </source>
</evidence>
<accession>A0A165RBC6</accession>
<keyword evidence="2 5" id="KW-0812">Transmembrane</keyword>
<dbReference type="PANTHER" id="PTHR31465">
    <property type="entry name" value="PROTEIN RTA1-RELATED"/>
    <property type="match status" value="1"/>
</dbReference>
<gene>
    <name evidence="6" type="ORF">DAEQUDRAFT_810692</name>
</gene>
<organism evidence="6 7">
    <name type="scientific">Daedalea quercina L-15889</name>
    <dbReference type="NCBI Taxonomy" id="1314783"/>
    <lineage>
        <taxon>Eukaryota</taxon>
        <taxon>Fungi</taxon>
        <taxon>Dikarya</taxon>
        <taxon>Basidiomycota</taxon>
        <taxon>Agaricomycotina</taxon>
        <taxon>Agaricomycetes</taxon>
        <taxon>Polyporales</taxon>
        <taxon>Fomitopsis</taxon>
    </lineage>
</organism>
<dbReference type="PANTHER" id="PTHR31465:SF9">
    <property type="entry name" value="SPHINGOID LONG-CHAIN BASE TRANSPORTER RSB1"/>
    <property type="match status" value="1"/>
</dbReference>
<feature type="transmembrane region" description="Helical" evidence="5">
    <location>
        <begin position="127"/>
        <end position="151"/>
    </location>
</feature>
<dbReference type="GO" id="GO:0005886">
    <property type="term" value="C:plasma membrane"/>
    <property type="evidence" value="ECO:0007669"/>
    <property type="project" value="TreeGrafter"/>
</dbReference>
<comment type="subcellular location">
    <subcellularLocation>
        <location evidence="1">Membrane</location>
        <topology evidence="1">Multi-pass membrane protein</topology>
    </subcellularLocation>
</comment>
<dbReference type="Pfam" id="PF04479">
    <property type="entry name" value="RTA1"/>
    <property type="match status" value="1"/>
</dbReference>
<feature type="transmembrane region" description="Helical" evidence="5">
    <location>
        <begin position="163"/>
        <end position="190"/>
    </location>
</feature>
<dbReference type="InterPro" id="IPR007568">
    <property type="entry name" value="RTA1"/>
</dbReference>
<feature type="transmembrane region" description="Helical" evidence="5">
    <location>
        <begin position="20"/>
        <end position="41"/>
    </location>
</feature>
<feature type="transmembrane region" description="Helical" evidence="5">
    <location>
        <begin position="86"/>
        <end position="106"/>
    </location>
</feature>
<dbReference type="OrthoDB" id="3358017at2759"/>
<evidence type="ECO:0000256" key="5">
    <source>
        <dbReference type="SAM" id="Phobius"/>
    </source>
</evidence>
<keyword evidence="7" id="KW-1185">Reference proteome</keyword>
<name>A0A165RBC6_9APHY</name>
<dbReference type="AlphaFoldDB" id="A0A165RBC6"/>
<dbReference type="STRING" id="1314783.A0A165RBC6"/>
<proteinExistence type="predicted"/>
<protein>
    <submittedName>
        <fullName evidence="6">RTA1-like protein</fullName>
    </submittedName>
</protein>
<dbReference type="Proteomes" id="UP000076727">
    <property type="component" value="Unassembled WGS sequence"/>
</dbReference>
<feature type="transmembrane region" description="Helical" evidence="5">
    <location>
        <begin position="251"/>
        <end position="269"/>
    </location>
</feature>
<evidence type="ECO:0000256" key="3">
    <source>
        <dbReference type="ARBA" id="ARBA00022989"/>
    </source>
</evidence>
<sequence length="315" mass="35285">MQSQFGDPAKSLVSLYGYTPTAWVGILMVVIFVLTTTLHFFQAIRYSMWFLLWTAVVAGILEVIGWTGRLWSSYQRDVSQAVPFSMQIICLVIGPTPLIAANFVILGHVIRRLGQQYSQLKSRLYTIVFVSCDIIALVVQALGAATAIVAVNSHEDPKNGSDIMLAGVVFQTAAITLYLLFAAVFFLRYFYDRPIRGRENIKTGYVFEGKLCKMAAALIFSSLCFYVRTWYRCIELGNGWNGTIIHTERYFVIMDAVMIAIAMWTLNTFHPARLLGHGGEWHADKNILTLRVQSPDSEAEVSLSTNHSDDGAPKY</sequence>
<keyword evidence="4 5" id="KW-0472">Membrane</keyword>